<dbReference type="Proteomes" id="UP000317369">
    <property type="component" value="Chromosome"/>
</dbReference>
<keyword evidence="2" id="KW-1185">Reference proteome</keyword>
<name>A0A517YSK6_9BACT</name>
<evidence type="ECO:0000313" key="1">
    <source>
        <dbReference type="EMBL" id="QDU33223.1"/>
    </source>
</evidence>
<dbReference type="OrthoDB" id="9867334at2"/>
<dbReference type="AlphaFoldDB" id="A0A517YSK6"/>
<dbReference type="EMBL" id="CP036425">
    <property type="protein sequence ID" value="QDU33223.1"/>
    <property type="molecule type" value="Genomic_DNA"/>
</dbReference>
<dbReference type="PROSITE" id="PS51257">
    <property type="entry name" value="PROKAR_LIPOPROTEIN"/>
    <property type="match status" value="1"/>
</dbReference>
<dbReference type="RefSeq" id="WP_145076003.1">
    <property type="nucleotide sequence ID" value="NZ_CP036425.1"/>
</dbReference>
<proteinExistence type="predicted"/>
<organism evidence="1 2">
    <name type="scientific">Poriferisphaera corsica</name>
    <dbReference type="NCBI Taxonomy" id="2528020"/>
    <lineage>
        <taxon>Bacteria</taxon>
        <taxon>Pseudomonadati</taxon>
        <taxon>Planctomycetota</taxon>
        <taxon>Phycisphaerae</taxon>
        <taxon>Phycisphaerales</taxon>
        <taxon>Phycisphaeraceae</taxon>
        <taxon>Poriferisphaera</taxon>
    </lineage>
</organism>
<evidence type="ECO:0000313" key="2">
    <source>
        <dbReference type="Proteomes" id="UP000317369"/>
    </source>
</evidence>
<accession>A0A517YSK6</accession>
<protein>
    <recommendedName>
        <fullName evidence="3">Lipoprotein</fullName>
    </recommendedName>
</protein>
<sequence>MKINPVFALIISACAVMMLMAGGCITKIPSLPVLSGESGKITLTNEISGERVLLTEFERSAYMIDDKENLTILMVKGTFRNPTEALTIRMFWKPIPSQTPIDETATNATLHYVTFGQNELGQRTVGVYSGAGFLYIYNDVGGRKLSAGIWQANIRLSDSTEGFSNRLNETVMTGKLVAIRNDDDFSRALYSVNLAVNNALGYPRFIMNEWKPNLQLAAAGPIVFLGE</sequence>
<dbReference type="KEGG" id="pcor:KS4_12680"/>
<gene>
    <name evidence="1" type="ORF">KS4_12680</name>
</gene>
<evidence type="ECO:0008006" key="3">
    <source>
        <dbReference type="Google" id="ProtNLM"/>
    </source>
</evidence>
<reference evidence="1 2" key="1">
    <citation type="submission" date="2019-02" db="EMBL/GenBank/DDBJ databases">
        <title>Deep-cultivation of Planctomycetes and their phenomic and genomic characterization uncovers novel biology.</title>
        <authorList>
            <person name="Wiegand S."/>
            <person name="Jogler M."/>
            <person name="Boedeker C."/>
            <person name="Pinto D."/>
            <person name="Vollmers J."/>
            <person name="Rivas-Marin E."/>
            <person name="Kohn T."/>
            <person name="Peeters S.H."/>
            <person name="Heuer A."/>
            <person name="Rast P."/>
            <person name="Oberbeckmann S."/>
            <person name="Bunk B."/>
            <person name="Jeske O."/>
            <person name="Meyerdierks A."/>
            <person name="Storesund J.E."/>
            <person name="Kallscheuer N."/>
            <person name="Luecker S."/>
            <person name="Lage O.M."/>
            <person name="Pohl T."/>
            <person name="Merkel B.J."/>
            <person name="Hornburger P."/>
            <person name="Mueller R.-W."/>
            <person name="Bruemmer F."/>
            <person name="Labrenz M."/>
            <person name="Spormann A.M."/>
            <person name="Op den Camp H."/>
            <person name="Overmann J."/>
            <person name="Amann R."/>
            <person name="Jetten M.S.M."/>
            <person name="Mascher T."/>
            <person name="Medema M.H."/>
            <person name="Devos D.P."/>
            <person name="Kaster A.-K."/>
            <person name="Ovreas L."/>
            <person name="Rohde M."/>
            <person name="Galperin M.Y."/>
            <person name="Jogler C."/>
        </authorList>
    </citation>
    <scope>NUCLEOTIDE SEQUENCE [LARGE SCALE GENOMIC DNA]</scope>
    <source>
        <strain evidence="1 2">KS4</strain>
    </source>
</reference>